<evidence type="ECO:0000256" key="8">
    <source>
        <dbReference type="PROSITE-ProRule" id="PRU01360"/>
    </source>
</evidence>
<dbReference type="InterPro" id="IPR037066">
    <property type="entry name" value="Plug_dom_sf"/>
</dbReference>
<dbReference type="InterPro" id="IPR039426">
    <property type="entry name" value="TonB-dep_rcpt-like"/>
</dbReference>
<dbReference type="PROSITE" id="PS52016">
    <property type="entry name" value="TONB_DEPENDENT_REC_3"/>
    <property type="match status" value="1"/>
</dbReference>
<keyword evidence="2 8" id="KW-0813">Transport</keyword>
<keyword evidence="4 8" id="KW-0812">Transmembrane</keyword>
<dbReference type="SUPFAM" id="SSF56935">
    <property type="entry name" value="Porins"/>
    <property type="match status" value="1"/>
</dbReference>
<evidence type="ECO:0000259" key="9">
    <source>
        <dbReference type="Pfam" id="PF07715"/>
    </source>
</evidence>
<dbReference type="RefSeq" id="WP_074672966.1">
    <property type="nucleotide sequence ID" value="NZ_FNTB01000001.1"/>
</dbReference>
<evidence type="ECO:0000256" key="4">
    <source>
        <dbReference type="ARBA" id="ARBA00022692"/>
    </source>
</evidence>
<evidence type="ECO:0000256" key="7">
    <source>
        <dbReference type="ARBA" id="ARBA00023237"/>
    </source>
</evidence>
<dbReference type="GO" id="GO:0009279">
    <property type="term" value="C:cell outer membrane"/>
    <property type="evidence" value="ECO:0007669"/>
    <property type="project" value="UniProtKB-SubCell"/>
</dbReference>
<dbReference type="Proteomes" id="UP000183038">
    <property type="component" value="Unassembled WGS sequence"/>
</dbReference>
<dbReference type="InterPro" id="IPR036942">
    <property type="entry name" value="Beta-barrel_TonB_sf"/>
</dbReference>
<sequence>MKNHFTVIFILLFASVHSQELLSSISGTVKDDYNNPLAFATVMIEGLKLGVLTDDNGSFLIENVPQGKHNVVVSFIGYRTLFKTVEITSSKKKITVNYKLTESVENLDEVNVNGKSKETEIETKGFAVNAIKTEEASIRNIQTNELLNTTVGVKIRQNGGLGSNVEYSLNGLSGNSVSIFIDGIPISMYGSSFSLNSIPPSMIENIEVYKGVIPGHLADDALGGAINIVMKKGARNNLNASVSYGSFNTLQASINGLYRFDKSGFTVKASGFHNYSDNDYEISGRNIVDKGLGGVETLITAKRFNDAYRSTGGTIQAGYTDVKWADQFFIGVTGSDDYKEVQHGAFVTKIPYKGRFLESDALLANLTYLKKDIFFKGLDVNVTGSFGERNRILNDTTAEAYSWTGNRAIDYKGDEFEYSWGSQQEGGPTLLNINRKVASIRTGISYEINKNHKVFLNHVYSGLDREDSDEMISLLENTFQQTSDIYKNIYSLSYELNAIDDKLKVNLFGKHYRQKVLNTFPRFNSNATEVIDEVYQSNKDYNGYGYAISYLLIKNLNILTSAEKAIRLPNENEVFGDAGENIEPNLTIEPETSNNYNLGFRFGRFNIKNHALTVSTNLFSRKIQNLIGFPGDAQDNQELGETIQYGNFDRETISKGVEAEISYNFKNNFGFNFNLSKLTLQRKNLQDNIVNSPNVPLFTMNTSLRYSFNNFIQNTARFNLFYNAYFTDEFSYKEEQGTNVAGLEEFLIPTQFIQDFGCSYVFPNKRVSISLDVKNVFDEVAYDNLRVQKPGRAFYLKLNYIINNF</sequence>
<organism evidence="10 11">
    <name type="scientific">Maribacter dokdonensis</name>
    <dbReference type="NCBI Taxonomy" id="320912"/>
    <lineage>
        <taxon>Bacteria</taxon>
        <taxon>Pseudomonadati</taxon>
        <taxon>Bacteroidota</taxon>
        <taxon>Flavobacteriia</taxon>
        <taxon>Flavobacteriales</taxon>
        <taxon>Flavobacteriaceae</taxon>
        <taxon>Maribacter</taxon>
    </lineage>
</organism>
<evidence type="ECO:0000256" key="2">
    <source>
        <dbReference type="ARBA" id="ARBA00022448"/>
    </source>
</evidence>
<keyword evidence="6 8" id="KW-0472">Membrane</keyword>
<dbReference type="InterPro" id="IPR012910">
    <property type="entry name" value="Plug_dom"/>
</dbReference>
<dbReference type="GO" id="GO:0044718">
    <property type="term" value="P:siderophore transmembrane transport"/>
    <property type="evidence" value="ECO:0007669"/>
    <property type="project" value="TreeGrafter"/>
</dbReference>
<dbReference type="SUPFAM" id="SSF49464">
    <property type="entry name" value="Carboxypeptidase regulatory domain-like"/>
    <property type="match status" value="1"/>
</dbReference>
<comment type="subcellular location">
    <subcellularLocation>
        <location evidence="1 8">Cell outer membrane</location>
        <topology evidence="1 8">Multi-pass membrane protein</topology>
    </subcellularLocation>
</comment>
<evidence type="ECO:0000256" key="5">
    <source>
        <dbReference type="ARBA" id="ARBA00022729"/>
    </source>
</evidence>
<keyword evidence="7 8" id="KW-0998">Cell outer membrane</keyword>
<name>A0A1H4PWP1_9FLAO</name>
<comment type="similarity">
    <text evidence="8">Belongs to the TonB-dependent receptor family.</text>
</comment>
<evidence type="ECO:0000313" key="10">
    <source>
        <dbReference type="EMBL" id="SEC11819.1"/>
    </source>
</evidence>
<dbReference type="EMBL" id="FNTB01000001">
    <property type="protein sequence ID" value="SEC11819.1"/>
    <property type="molecule type" value="Genomic_DNA"/>
</dbReference>
<evidence type="ECO:0000313" key="11">
    <source>
        <dbReference type="Proteomes" id="UP000183038"/>
    </source>
</evidence>
<dbReference type="Pfam" id="PF07715">
    <property type="entry name" value="Plug"/>
    <property type="match status" value="1"/>
</dbReference>
<dbReference type="PANTHER" id="PTHR30069:SF29">
    <property type="entry name" value="HEMOGLOBIN AND HEMOGLOBIN-HAPTOGLOBIN-BINDING PROTEIN 1-RELATED"/>
    <property type="match status" value="1"/>
</dbReference>
<dbReference type="InterPro" id="IPR008969">
    <property type="entry name" value="CarboxyPept-like_regulatory"/>
</dbReference>
<dbReference type="GO" id="GO:0015344">
    <property type="term" value="F:siderophore uptake transmembrane transporter activity"/>
    <property type="evidence" value="ECO:0007669"/>
    <property type="project" value="TreeGrafter"/>
</dbReference>
<accession>A0A1H4PWP1</accession>
<dbReference type="PANTHER" id="PTHR30069">
    <property type="entry name" value="TONB-DEPENDENT OUTER MEMBRANE RECEPTOR"/>
    <property type="match status" value="1"/>
</dbReference>
<evidence type="ECO:0000256" key="1">
    <source>
        <dbReference type="ARBA" id="ARBA00004571"/>
    </source>
</evidence>
<keyword evidence="5" id="KW-0732">Signal</keyword>
<dbReference type="Pfam" id="PF13715">
    <property type="entry name" value="CarbopepD_reg_2"/>
    <property type="match status" value="1"/>
</dbReference>
<keyword evidence="3 8" id="KW-1134">Transmembrane beta strand</keyword>
<reference evidence="10 11" key="1">
    <citation type="submission" date="2016-10" db="EMBL/GenBank/DDBJ databases">
        <authorList>
            <person name="de Groot N.N."/>
        </authorList>
    </citation>
    <scope>NUCLEOTIDE SEQUENCE [LARGE SCALE GENOMIC DNA]</scope>
    <source>
        <strain evidence="10 11">MAR_2009_71</strain>
    </source>
</reference>
<protein>
    <submittedName>
        <fullName evidence="10">Outer membrane receptor proteins, mostly Fe transport</fullName>
    </submittedName>
</protein>
<dbReference type="Gene3D" id="2.60.40.1120">
    <property type="entry name" value="Carboxypeptidase-like, regulatory domain"/>
    <property type="match status" value="1"/>
</dbReference>
<keyword evidence="10" id="KW-0675">Receptor</keyword>
<evidence type="ECO:0000256" key="3">
    <source>
        <dbReference type="ARBA" id="ARBA00022452"/>
    </source>
</evidence>
<dbReference type="Gene3D" id="2.40.170.20">
    <property type="entry name" value="TonB-dependent receptor, beta-barrel domain"/>
    <property type="match status" value="1"/>
</dbReference>
<dbReference type="AlphaFoldDB" id="A0A1H4PWP1"/>
<gene>
    <name evidence="10" type="ORF">SAMN05192540_2402</name>
</gene>
<feature type="domain" description="TonB-dependent receptor plug" evidence="9">
    <location>
        <begin position="128"/>
        <end position="224"/>
    </location>
</feature>
<proteinExistence type="inferred from homology"/>
<dbReference type="Gene3D" id="2.170.130.10">
    <property type="entry name" value="TonB-dependent receptor, plug domain"/>
    <property type="match status" value="1"/>
</dbReference>
<dbReference type="OrthoDB" id="9812892at2"/>
<evidence type="ECO:0000256" key="6">
    <source>
        <dbReference type="ARBA" id="ARBA00023136"/>
    </source>
</evidence>